<feature type="non-terminal residue" evidence="1">
    <location>
        <position position="1"/>
    </location>
</feature>
<dbReference type="Proteomes" id="UP000789525">
    <property type="component" value="Unassembled WGS sequence"/>
</dbReference>
<proteinExistence type="predicted"/>
<gene>
    <name evidence="1" type="ORF">ACOLOM_LOCUS9826</name>
</gene>
<protein>
    <submittedName>
        <fullName evidence="1">17565_t:CDS:1</fullName>
    </submittedName>
</protein>
<keyword evidence="2" id="KW-1185">Reference proteome</keyword>
<comment type="caution">
    <text evidence="1">The sequence shown here is derived from an EMBL/GenBank/DDBJ whole genome shotgun (WGS) entry which is preliminary data.</text>
</comment>
<dbReference type="EMBL" id="CAJVPT010029468">
    <property type="protein sequence ID" value="CAG8690918.1"/>
    <property type="molecule type" value="Genomic_DNA"/>
</dbReference>
<name>A0ACA9P5U4_9GLOM</name>
<evidence type="ECO:0000313" key="1">
    <source>
        <dbReference type="EMBL" id="CAG8690918.1"/>
    </source>
</evidence>
<accession>A0ACA9P5U4</accession>
<sequence>PTLLNLYDTHYLALQQALRPITKAFMLALLPGLEEENGEFFDQSFFLQNLWLAMLTTQSARAPALNYLARRLPKLSGDEAIIGGDVGLMIRAFSATLEDDNLLVRRATLDLLLQSLRLDGPVMHKSQKDDRVILMAAATSVVLRRDSALNRRLYTWLLGTEESSDAQIAYLRKNGLDLLCMTLKREMDSPTLAPDAKPLKIFLSLLDKWEIGSQLTDALILYTLAFIMKTLQNIEGDSEDIHLAASSLYEAAEPKVVWKHLFSAIQDEISGKSEIMVYQVSLLKYRDQLWPMPLQPIKLVRFLVTTFKNDEEMQKIHLPICLSGLLEFVAVMISENPSIIQKSASLEFILLLQDMLVHTAPSALLHPLGEPGSQPQRPYELATSFYGITSASNTGDAKVSTNHTALSRATKLLDDLLDKTTTKQKIQFSVEWDTKKWRDRMLECLEQVGTSCHEHFAKFLTQASVKISSFEIVDNVVSVLITLSKAAVIEPKLNLDNRPVLSRIMGVA</sequence>
<organism evidence="1 2">
    <name type="scientific">Acaulospora colombiana</name>
    <dbReference type="NCBI Taxonomy" id="27376"/>
    <lineage>
        <taxon>Eukaryota</taxon>
        <taxon>Fungi</taxon>
        <taxon>Fungi incertae sedis</taxon>
        <taxon>Mucoromycota</taxon>
        <taxon>Glomeromycotina</taxon>
        <taxon>Glomeromycetes</taxon>
        <taxon>Diversisporales</taxon>
        <taxon>Acaulosporaceae</taxon>
        <taxon>Acaulospora</taxon>
    </lineage>
</organism>
<evidence type="ECO:0000313" key="2">
    <source>
        <dbReference type="Proteomes" id="UP000789525"/>
    </source>
</evidence>
<reference evidence="1" key="1">
    <citation type="submission" date="2021-06" db="EMBL/GenBank/DDBJ databases">
        <authorList>
            <person name="Kallberg Y."/>
            <person name="Tangrot J."/>
            <person name="Rosling A."/>
        </authorList>
    </citation>
    <scope>NUCLEOTIDE SEQUENCE</scope>
    <source>
        <strain evidence="1">CL356</strain>
    </source>
</reference>